<evidence type="ECO:0000313" key="4">
    <source>
        <dbReference type="Proteomes" id="UP000054845"/>
    </source>
</evidence>
<feature type="transmembrane region" description="Helical" evidence="2">
    <location>
        <begin position="140"/>
        <end position="158"/>
    </location>
</feature>
<keyword evidence="2" id="KW-1133">Transmembrane helix</keyword>
<name>A0A0P1BBU9_9BASI</name>
<dbReference type="STRING" id="401625.A0A0P1BBU9"/>
<feature type="transmembrane region" description="Helical" evidence="2">
    <location>
        <begin position="183"/>
        <end position="204"/>
    </location>
</feature>
<protein>
    <submittedName>
        <fullName evidence="3">Uncharacterized protein</fullName>
    </submittedName>
</protein>
<evidence type="ECO:0000256" key="1">
    <source>
        <dbReference type="SAM" id="MobiDB-lite"/>
    </source>
</evidence>
<dbReference type="AlphaFoldDB" id="A0A0P1BBU9"/>
<keyword evidence="4" id="KW-1185">Reference proteome</keyword>
<feature type="transmembrane region" description="Helical" evidence="2">
    <location>
        <begin position="112"/>
        <end position="133"/>
    </location>
</feature>
<organism evidence="3 4">
    <name type="scientific">Ceraceosorus bombacis</name>
    <dbReference type="NCBI Taxonomy" id="401625"/>
    <lineage>
        <taxon>Eukaryota</taxon>
        <taxon>Fungi</taxon>
        <taxon>Dikarya</taxon>
        <taxon>Basidiomycota</taxon>
        <taxon>Ustilaginomycotina</taxon>
        <taxon>Exobasidiomycetes</taxon>
        <taxon>Ceraceosorales</taxon>
        <taxon>Ceraceosoraceae</taxon>
        <taxon>Ceraceosorus</taxon>
    </lineage>
</organism>
<proteinExistence type="predicted"/>
<evidence type="ECO:0000256" key="2">
    <source>
        <dbReference type="SAM" id="Phobius"/>
    </source>
</evidence>
<feature type="transmembrane region" description="Helical" evidence="2">
    <location>
        <begin position="254"/>
        <end position="272"/>
    </location>
</feature>
<keyword evidence="2" id="KW-0812">Transmembrane</keyword>
<evidence type="ECO:0000313" key="3">
    <source>
        <dbReference type="EMBL" id="CEH12959.1"/>
    </source>
</evidence>
<keyword evidence="2" id="KW-0472">Membrane</keyword>
<feature type="transmembrane region" description="Helical" evidence="2">
    <location>
        <begin position="224"/>
        <end position="242"/>
    </location>
</feature>
<accession>A0A0P1BBU9</accession>
<feature type="region of interest" description="Disordered" evidence="1">
    <location>
        <begin position="428"/>
        <end position="447"/>
    </location>
</feature>
<feature type="transmembrane region" description="Helical" evidence="2">
    <location>
        <begin position="75"/>
        <end position="100"/>
    </location>
</feature>
<dbReference type="OrthoDB" id="3353364at2759"/>
<dbReference type="EMBL" id="CCYA01000192">
    <property type="protein sequence ID" value="CEH12959.1"/>
    <property type="molecule type" value="Genomic_DNA"/>
</dbReference>
<reference evidence="3 4" key="1">
    <citation type="submission" date="2014-09" db="EMBL/GenBank/DDBJ databases">
        <authorList>
            <person name="Magalhaes I.L.F."/>
            <person name="Oliveira U."/>
            <person name="Santos F.R."/>
            <person name="Vidigal T.H.D.A."/>
            <person name="Brescovit A.D."/>
            <person name="Santos A.J."/>
        </authorList>
    </citation>
    <scope>NUCLEOTIDE SEQUENCE [LARGE SCALE GENOMIC DNA]</scope>
</reference>
<feature type="region of interest" description="Disordered" evidence="1">
    <location>
        <begin position="347"/>
        <end position="402"/>
    </location>
</feature>
<sequence>MPHAQGDQTDAQRVAQATVIYLECLFSIMVWDWLASLPTEWHLVWSPVIRSLKATEKDAAFRAPLEVKLLRSATLLCFVVVRYLALIEFALFVWAVNVVWTYDECARIQHFFPYASGLVALAANGIMCLRVMAIWSRDRLVSMSLGGMLLVVIALVLWGCQYTSPPEGITACIPTPTSTHLNVLYLAPMVYDFIILVLTLTRAIMLNRSGLIGPLLRTIVRDGILYFFAVFTCNLLAVAFELQTAQPLLRPVNASLATIGTSIFCSKIFFALKRATNAQTKRNQSESLPGSGPYPLNVVPVNTSSYWAHSPSDQKPVRQNSFASENYALRQDAFDLSSRIEDQHIRSAPQARRRDALPRPATVQRRQDVDGVVHRAPFTNSTTPERVTFDGHNRAHSVPPAAITSSDDEYYSSGVRVDTERVEVVTASSGGEIARERSVSPGNSSML</sequence>
<dbReference type="Proteomes" id="UP000054845">
    <property type="component" value="Unassembled WGS sequence"/>
</dbReference>